<evidence type="ECO:0000313" key="2">
    <source>
        <dbReference type="EMBL" id="QDE38447.1"/>
    </source>
</evidence>
<evidence type="ECO:0000259" key="1">
    <source>
        <dbReference type="SMART" id="SM00943"/>
    </source>
</evidence>
<dbReference type="Proteomes" id="UP000316093">
    <property type="component" value="Chromosome"/>
</dbReference>
<dbReference type="SUPFAM" id="SSF56747">
    <property type="entry name" value="Prim-pol domain"/>
    <property type="match status" value="1"/>
</dbReference>
<sequence>MTDVSEALSLARQGFHLFPIRPLTKLPAIEAFPTRATRDPERIQRWADRFPGCNWGISTSAYGDSDALVVVDVDGAGHGKNGPGELVRLEMDGKDFPLTCEHVTPSGGRHIIYRVPAALRQGVDVLAKGLDIRSKGGYVVAPGSRVEAGEYFTDRPSAPTAAPQWLVDACGPARTRSANREALPGIDPVRAEQRVIEYLKTAERSVKGAGGDQCAYRVAARCMALGATQAQTLDLMLSEHWDEGCGWSPDRLAEKVRHATKYMQDAPGAEAPEAQFDPIDEADTPVAGAKGHPFDELNKQFAVVLNDGDALVYRQQDLPGGQVKYTPMRKGAFELVLKDRRLQFDGASKPLAEAWLGSPSRRFYRNGVDFAPEQRVSEGVLNLWGGFAVRPTPGDWSIFRELVRDVVCGGDAVADAYVMGWLAHMVQQPYEPAGVALVLRGGQGTGKSTFGETIGSIFGEHFVHIYSRQQLTGNFNKHLACKVMVLADEAFFAGNRQDAPVLKALLTQGTMLMEAKGVDVVKVRNCAHVVMASNDEWVVPASEDQRRFCVLDVSDCRRNDRTFFARLRAQMAAGGLAGMLHDLLAYDLAGFNIGQFPETAAGLDQKLASLEGPLRWLHGALSNGWVAGTEWADGPVQLAKETAYNDYTLQSRVDREYRPVHNALFWKKLREIFGAALGTAKLRVGGERQYATVLPPLEDARKMFERFLGGVPITWDAG</sequence>
<dbReference type="AlphaFoldDB" id="A0A4Y5Z063"/>
<evidence type="ECO:0000313" key="3">
    <source>
        <dbReference type="Proteomes" id="UP000316093"/>
    </source>
</evidence>
<organism evidence="2 3">
    <name type="scientific">Luteibacter pinisoli</name>
    <dbReference type="NCBI Taxonomy" id="2589080"/>
    <lineage>
        <taxon>Bacteria</taxon>
        <taxon>Pseudomonadati</taxon>
        <taxon>Pseudomonadota</taxon>
        <taxon>Gammaproteobacteria</taxon>
        <taxon>Lysobacterales</taxon>
        <taxon>Rhodanobacteraceae</taxon>
        <taxon>Luteibacter</taxon>
    </lineage>
</organism>
<keyword evidence="3" id="KW-1185">Reference proteome</keyword>
<dbReference type="KEGG" id="lpy:FIV34_04140"/>
<dbReference type="InterPro" id="IPR015330">
    <property type="entry name" value="DNA_primase/pol_bifunc_N"/>
</dbReference>
<dbReference type="InterPro" id="IPR027417">
    <property type="entry name" value="P-loop_NTPase"/>
</dbReference>
<dbReference type="SMART" id="SM00943">
    <property type="entry name" value="Prim-Pol"/>
    <property type="match status" value="1"/>
</dbReference>
<dbReference type="Pfam" id="PF09250">
    <property type="entry name" value="Prim-Pol"/>
    <property type="match status" value="1"/>
</dbReference>
<dbReference type="Gene3D" id="3.40.50.300">
    <property type="entry name" value="P-loop containing nucleotide triphosphate hydrolases"/>
    <property type="match status" value="1"/>
</dbReference>
<reference evidence="2 3" key="1">
    <citation type="submission" date="2019-06" db="EMBL/GenBank/DDBJ databases">
        <title>A complete genome sequence for Luteibacter pinisoli MAH-14.</title>
        <authorList>
            <person name="Baltrus D.A."/>
        </authorList>
    </citation>
    <scope>NUCLEOTIDE SEQUENCE [LARGE SCALE GENOMIC DNA]</scope>
    <source>
        <strain evidence="2 3">MAH-14</strain>
    </source>
</reference>
<gene>
    <name evidence="2" type="ORF">FIV34_04140</name>
</gene>
<dbReference type="InterPro" id="IPR045455">
    <property type="entry name" value="NrS-1_pol-like_helicase"/>
</dbReference>
<feature type="domain" description="DNA primase/polymerase bifunctional N-terminal" evidence="1">
    <location>
        <begin position="7"/>
        <end position="166"/>
    </location>
</feature>
<protein>
    <recommendedName>
        <fullName evidence="1">DNA primase/polymerase bifunctional N-terminal domain-containing protein</fullName>
    </recommendedName>
</protein>
<dbReference type="OrthoDB" id="110640at2"/>
<name>A0A4Y5Z063_9GAMM</name>
<dbReference type="SUPFAM" id="SSF52540">
    <property type="entry name" value="P-loop containing nucleoside triphosphate hydrolases"/>
    <property type="match status" value="1"/>
</dbReference>
<accession>A0A4Y5Z063</accession>
<proteinExistence type="predicted"/>
<dbReference type="CDD" id="cd04859">
    <property type="entry name" value="Prim_Pol"/>
    <property type="match status" value="1"/>
</dbReference>
<dbReference type="RefSeq" id="WP_139979955.1">
    <property type="nucleotide sequence ID" value="NZ_CP041046.1"/>
</dbReference>
<dbReference type="EMBL" id="CP041046">
    <property type="protein sequence ID" value="QDE38447.1"/>
    <property type="molecule type" value="Genomic_DNA"/>
</dbReference>
<dbReference type="Pfam" id="PF19263">
    <property type="entry name" value="DUF5906"/>
    <property type="match status" value="1"/>
</dbReference>